<gene>
    <name evidence="1" type="ORF">WM16_30680</name>
</gene>
<dbReference type="EMBL" id="LPLU01000010">
    <property type="protein sequence ID" value="KWK85144.1"/>
    <property type="molecule type" value="Genomic_DNA"/>
</dbReference>
<protein>
    <submittedName>
        <fullName evidence="1">Uncharacterized protein</fullName>
    </submittedName>
</protein>
<organism evidence="1 2">
    <name type="scientific">Burkholderia ubonensis</name>
    <dbReference type="NCBI Taxonomy" id="101571"/>
    <lineage>
        <taxon>Bacteria</taxon>
        <taxon>Pseudomonadati</taxon>
        <taxon>Pseudomonadota</taxon>
        <taxon>Betaproteobacteria</taxon>
        <taxon>Burkholderiales</taxon>
        <taxon>Burkholderiaceae</taxon>
        <taxon>Burkholderia</taxon>
        <taxon>Burkholderia cepacia complex</taxon>
    </lineage>
</organism>
<proteinExistence type="predicted"/>
<evidence type="ECO:0000313" key="1">
    <source>
        <dbReference type="EMBL" id="KWK85144.1"/>
    </source>
</evidence>
<accession>A0A108D2I2</accession>
<comment type="caution">
    <text evidence="1">The sequence shown here is derived from an EMBL/GenBank/DDBJ whole genome shotgun (WGS) entry which is preliminary data.</text>
</comment>
<evidence type="ECO:0000313" key="2">
    <source>
        <dbReference type="Proteomes" id="UP000065504"/>
    </source>
</evidence>
<name>A0A108D2I2_9BURK</name>
<reference evidence="1 2" key="1">
    <citation type="submission" date="2015-11" db="EMBL/GenBank/DDBJ databases">
        <title>Expanding the genomic diversity of Burkholderia species for the development of highly accurate diagnostics.</title>
        <authorList>
            <person name="Sahl J."/>
            <person name="Keim P."/>
            <person name="Wagner D."/>
        </authorList>
    </citation>
    <scope>NUCLEOTIDE SEQUENCE [LARGE SCALE GENOMIC DNA]</scope>
    <source>
        <strain evidence="1 2">MSMB782WGS</strain>
    </source>
</reference>
<dbReference type="Proteomes" id="UP000065504">
    <property type="component" value="Unassembled WGS sequence"/>
</dbReference>
<dbReference type="AlphaFoldDB" id="A0A108D2I2"/>
<sequence>MASKGSAITPAAEFGQSGHHGGFLVVQTFDQQMTPVGLRDDLLMAEQVAQLPLQFSGVVFGG</sequence>